<keyword evidence="5 6" id="KW-0408">Iron</keyword>
<dbReference type="InterPro" id="IPR002403">
    <property type="entry name" value="Cyt_P450_E_grp-IV"/>
</dbReference>
<dbReference type="SUPFAM" id="SSF48264">
    <property type="entry name" value="Cytochrome P450"/>
    <property type="match status" value="1"/>
</dbReference>
<evidence type="ECO:0000256" key="3">
    <source>
        <dbReference type="ARBA" id="ARBA00022617"/>
    </source>
</evidence>
<dbReference type="GO" id="GO:0016705">
    <property type="term" value="F:oxidoreductase activity, acting on paired donors, with incorporation or reduction of molecular oxygen"/>
    <property type="evidence" value="ECO:0007669"/>
    <property type="project" value="InterPro"/>
</dbReference>
<dbReference type="KEGG" id="bcom:BAUCODRAFT_30342"/>
<dbReference type="PRINTS" id="PR00465">
    <property type="entry name" value="EP450IV"/>
</dbReference>
<dbReference type="GO" id="GO:0020037">
    <property type="term" value="F:heme binding"/>
    <property type="evidence" value="ECO:0007669"/>
    <property type="project" value="InterPro"/>
</dbReference>
<dbReference type="GO" id="GO:0008395">
    <property type="term" value="F:steroid hydroxylase activity"/>
    <property type="evidence" value="ECO:0007669"/>
    <property type="project" value="TreeGrafter"/>
</dbReference>
<reference evidence="7 8" key="1">
    <citation type="journal article" date="2012" name="PLoS Pathog.">
        <title>Diverse lifestyles and strategies of plant pathogenesis encoded in the genomes of eighteen Dothideomycetes fungi.</title>
        <authorList>
            <person name="Ohm R.A."/>
            <person name="Feau N."/>
            <person name="Henrissat B."/>
            <person name="Schoch C.L."/>
            <person name="Horwitz B.A."/>
            <person name="Barry K.W."/>
            <person name="Condon B.J."/>
            <person name="Copeland A.C."/>
            <person name="Dhillon B."/>
            <person name="Glaser F."/>
            <person name="Hesse C.N."/>
            <person name="Kosti I."/>
            <person name="LaButti K."/>
            <person name="Lindquist E.A."/>
            <person name="Lucas S."/>
            <person name="Salamov A.A."/>
            <person name="Bradshaw R.E."/>
            <person name="Ciuffetti L."/>
            <person name="Hamelin R.C."/>
            <person name="Kema G.H.J."/>
            <person name="Lawrence C."/>
            <person name="Scott J.A."/>
            <person name="Spatafora J.W."/>
            <person name="Turgeon B.G."/>
            <person name="de Wit P.J.G.M."/>
            <person name="Zhong S."/>
            <person name="Goodwin S.B."/>
            <person name="Grigoriev I.V."/>
        </authorList>
    </citation>
    <scope>NUCLEOTIDE SEQUENCE [LARGE SCALE GENOMIC DNA]</scope>
    <source>
        <strain evidence="7 8">UAMH 10762</strain>
    </source>
</reference>
<name>M2LYZ9_BAUPA</name>
<evidence type="ECO:0000256" key="4">
    <source>
        <dbReference type="ARBA" id="ARBA00022723"/>
    </source>
</evidence>
<dbReference type="GO" id="GO:0005506">
    <property type="term" value="F:iron ion binding"/>
    <property type="evidence" value="ECO:0007669"/>
    <property type="project" value="InterPro"/>
</dbReference>
<dbReference type="InterPro" id="IPR050529">
    <property type="entry name" value="CYP450_sterol_14alpha_dmase"/>
</dbReference>
<dbReference type="Pfam" id="PF00067">
    <property type="entry name" value="p450"/>
    <property type="match status" value="1"/>
</dbReference>
<dbReference type="EMBL" id="KB445551">
    <property type="protein sequence ID" value="EMC99922.1"/>
    <property type="molecule type" value="Genomic_DNA"/>
</dbReference>
<organism evidence="7 8">
    <name type="scientific">Baudoinia panamericana (strain UAMH 10762)</name>
    <name type="common">Angels' share fungus</name>
    <name type="synonym">Baudoinia compniacensis (strain UAMH 10762)</name>
    <dbReference type="NCBI Taxonomy" id="717646"/>
    <lineage>
        <taxon>Eukaryota</taxon>
        <taxon>Fungi</taxon>
        <taxon>Dikarya</taxon>
        <taxon>Ascomycota</taxon>
        <taxon>Pezizomycotina</taxon>
        <taxon>Dothideomycetes</taxon>
        <taxon>Dothideomycetidae</taxon>
        <taxon>Mycosphaerellales</taxon>
        <taxon>Teratosphaeriaceae</taxon>
        <taxon>Baudoinia</taxon>
    </lineage>
</organism>
<sequence length="398" mass="45176">MSREDAVKAFPYDVDEKERSTTARIHTEYLLSTSAVNALTSKFMEIFNSNLDQQDALVEGTEVDLYDWLWRQVFRASTTALCGSKLLEMYPDFGVEYQIWEENMLGMLFGTPRLFARQAYAARDSTVRKLERWLEEGYRHSPANGEDLDWEPYFGAKVVRKRHEFYKQQGLSIHAQAGFDLIFLAGILSNATPATGWLLLHLLSPTSPEGFRGQVMDELRSAQRGDGSVDIPALTRLPLLNSAFQEVLRLYVDLLVVRQVDNSTSLGSHSVRQGEQIMAPSWMTHRNPDFFDRPNEFQPDRFLKRNAEALKGRFFPFGGGHYQCPGRIFARQEVLGTIAVLLLNFDIDFVSFVDRGSGTKAPGTASFPTLRRNYAGNQVVGIDGDMRVRIRRKTKPAN</sequence>
<evidence type="ECO:0000256" key="2">
    <source>
        <dbReference type="ARBA" id="ARBA00010617"/>
    </source>
</evidence>
<dbReference type="PANTHER" id="PTHR24304:SF2">
    <property type="entry name" value="24-HYDROXYCHOLESTEROL 7-ALPHA-HYDROXYLASE"/>
    <property type="match status" value="1"/>
</dbReference>
<dbReference type="Proteomes" id="UP000011761">
    <property type="component" value="Unassembled WGS sequence"/>
</dbReference>
<evidence type="ECO:0008006" key="9">
    <source>
        <dbReference type="Google" id="ProtNLM"/>
    </source>
</evidence>
<feature type="binding site" description="axial binding residue" evidence="6">
    <location>
        <position position="324"/>
    </location>
    <ligand>
        <name>heme</name>
        <dbReference type="ChEBI" id="CHEBI:30413"/>
    </ligand>
    <ligandPart>
        <name>Fe</name>
        <dbReference type="ChEBI" id="CHEBI:18248"/>
    </ligandPart>
</feature>
<comment type="cofactor">
    <cofactor evidence="1 6">
        <name>heme</name>
        <dbReference type="ChEBI" id="CHEBI:30413"/>
    </cofactor>
</comment>
<evidence type="ECO:0000313" key="8">
    <source>
        <dbReference type="Proteomes" id="UP000011761"/>
    </source>
</evidence>
<dbReference type="GeneID" id="19111201"/>
<dbReference type="HOGENOM" id="CLU_018012_3_1_1"/>
<comment type="similarity">
    <text evidence="2">Belongs to the cytochrome P450 family.</text>
</comment>
<evidence type="ECO:0000256" key="1">
    <source>
        <dbReference type="ARBA" id="ARBA00001971"/>
    </source>
</evidence>
<dbReference type="OMA" id="WEPNFGS"/>
<accession>M2LYZ9</accession>
<keyword evidence="8" id="KW-1185">Reference proteome</keyword>
<dbReference type="PANTHER" id="PTHR24304">
    <property type="entry name" value="CYTOCHROME P450 FAMILY 7"/>
    <property type="match status" value="1"/>
</dbReference>
<evidence type="ECO:0000313" key="7">
    <source>
        <dbReference type="EMBL" id="EMC99922.1"/>
    </source>
</evidence>
<dbReference type="InterPro" id="IPR001128">
    <property type="entry name" value="Cyt_P450"/>
</dbReference>
<dbReference type="InterPro" id="IPR036396">
    <property type="entry name" value="Cyt_P450_sf"/>
</dbReference>
<dbReference type="AlphaFoldDB" id="M2LYZ9"/>
<dbReference type="eggNOG" id="KOG0684">
    <property type="taxonomic scope" value="Eukaryota"/>
</dbReference>
<keyword evidence="4 6" id="KW-0479">Metal-binding</keyword>
<proteinExistence type="inferred from homology"/>
<gene>
    <name evidence="7" type="ORF">BAUCODRAFT_30342</name>
</gene>
<evidence type="ECO:0000256" key="6">
    <source>
        <dbReference type="PIRSR" id="PIRSR602403-1"/>
    </source>
</evidence>
<dbReference type="OrthoDB" id="3366823at2759"/>
<keyword evidence="3 6" id="KW-0349">Heme</keyword>
<protein>
    <recommendedName>
        <fullName evidence="9">Cytochrome P450</fullName>
    </recommendedName>
</protein>
<evidence type="ECO:0000256" key="5">
    <source>
        <dbReference type="ARBA" id="ARBA00023004"/>
    </source>
</evidence>
<dbReference type="RefSeq" id="XP_007673010.1">
    <property type="nucleotide sequence ID" value="XM_007674820.1"/>
</dbReference>
<dbReference type="Gene3D" id="1.10.630.10">
    <property type="entry name" value="Cytochrome P450"/>
    <property type="match status" value="1"/>
</dbReference>
<dbReference type="STRING" id="717646.M2LYZ9"/>